<evidence type="ECO:0000313" key="7">
    <source>
        <dbReference type="Proteomes" id="UP000006062"/>
    </source>
</evidence>
<evidence type="ECO:0000256" key="2">
    <source>
        <dbReference type="SAM" id="Coils"/>
    </source>
</evidence>
<dbReference type="CDD" id="cd16434">
    <property type="entry name" value="CheB-CheR_fusion"/>
    <property type="match status" value="1"/>
</dbReference>
<gene>
    <name evidence="6" type="ordered locus">Thivi_2988</name>
</gene>
<dbReference type="Gene3D" id="3.40.50.180">
    <property type="entry name" value="Methylesterase CheB, C-terminal domain"/>
    <property type="match status" value="1"/>
</dbReference>
<dbReference type="Gene3D" id="3.30.450.20">
    <property type="entry name" value="PAS domain"/>
    <property type="match status" value="2"/>
</dbReference>
<dbReference type="GO" id="GO:0032259">
    <property type="term" value="P:methylation"/>
    <property type="evidence" value="ECO:0007669"/>
    <property type="project" value="UniProtKB-KW"/>
</dbReference>
<dbReference type="InterPro" id="IPR029063">
    <property type="entry name" value="SAM-dependent_MTases_sf"/>
</dbReference>
<evidence type="ECO:0000256" key="1">
    <source>
        <dbReference type="PROSITE-ProRule" id="PRU00050"/>
    </source>
</evidence>
<dbReference type="InterPro" id="IPR000673">
    <property type="entry name" value="Sig_transdc_resp-reg_Me-estase"/>
</dbReference>
<dbReference type="Gene3D" id="3.40.50.150">
    <property type="entry name" value="Vaccinia Virus protein VP39"/>
    <property type="match status" value="1"/>
</dbReference>
<dbReference type="eggNOG" id="COG1352">
    <property type="taxonomic scope" value="Bacteria"/>
</dbReference>
<dbReference type="KEGG" id="tvi:Thivi_2988"/>
<dbReference type="GO" id="GO:0008757">
    <property type="term" value="F:S-adenosylmethionine-dependent methyltransferase activity"/>
    <property type="evidence" value="ECO:0007669"/>
    <property type="project" value="InterPro"/>
</dbReference>
<dbReference type="SUPFAM" id="SSF52738">
    <property type="entry name" value="Methylesterase CheB, C-terminal domain"/>
    <property type="match status" value="1"/>
</dbReference>
<evidence type="ECO:0000256" key="3">
    <source>
        <dbReference type="SAM" id="MobiDB-lite"/>
    </source>
</evidence>
<protein>
    <submittedName>
        <fullName evidence="6">Methylase of chemotaxis methyl-accepting protein</fullName>
    </submittedName>
</protein>
<dbReference type="InterPro" id="IPR035909">
    <property type="entry name" value="CheB_C"/>
</dbReference>
<dbReference type="GO" id="GO:0000156">
    <property type="term" value="F:phosphorelay response regulator activity"/>
    <property type="evidence" value="ECO:0007669"/>
    <property type="project" value="InterPro"/>
</dbReference>
<dbReference type="SMART" id="SM00138">
    <property type="entry name" value="MeTrc"/>
    <property type="match status" value="1"/>
</dbReference>
<keyword evidence="1" id="KW-0145">Chemotaxis</keyword>
<dbReference type="Pfam" id="PF03705">
    <property type="entry name" value="CheR_N"/>
    <property type="match status" value="1"/>
</dbReference>
<evidence type="ECO:0000313" key="6">
    <source>
        <dbReference type="EMBL" id="AFL74877.1"/>
    </source>
</evidence>
<dbReference type="EMBL" id="CP003154">
    <property type="protein sequence ID" value="AFL74877.1"/>
    <property type="molecule type" value="Genomic_DNA"/>
</dbReference>
<reference evidence="6 7" key="1">
    <citation type="submission" date="2012-06" db="EMBL/GenBank/DDBJ databases">
        <title>Complete sequence of Thiocystis violascens DSM 198.</title>
        <authorList>
            <consortium name="US DOE Joint Genome Institute"/>
            <person name="Lucas S."/>
            <person name="Han J."/>
            <person name="Lapidus A."/>
            <person name="Cheng J.-F."/>
            <person name="Goodwin L."/>
            <person name="Pitluck S."/>
            <person name="Peters L."/>
            <person name="Ovchinnikova G."/>
            <person name="Teshima H."/>
            <person name="Detter J.C."/>
            <person name="Han C."/>
            <person name="Tapia R."/>
            <person name="Land M."/>
            <person name="Hauser L."/>
            <person name="Kyrpides N."/>
            <person name="Ivanova N."/>
            <person name="Pagani I."/>
            <person name="Vogl K."/>
            <person name="Liu Z."/>
            <person name="Frigaard N.-U."/>
            <person name="Bryant D."/>
            <person name="Woyke T."/>
        </authorList>
    </citation>
    <scope>NUCLEOTIDE SEQUENCE [LARGE SCALE GENOMIC DNA]</scope>
    <source>
        <strain evidence="7">ATCC 17096 / DSM 198 / 6111</strain>
    </source>
</reference>
<dbReference type="AlphaFoldDB" id="I3YD09"/>
<evidence type="ECO:0000259" key="5">
    <source>
        <dbReference type="PROSITE" id="PS50123"/>
    </source>
</evidence>
<sequence>MSHGEAGKKNTTMSNVPNVTESTGASASQNRFKGYVVAIGASAGGLDALERFFQGLPANTGAAYVVIQHLSPDHKSMMANLLSRHTAMPVVTVEHDMRIEADRVHLIPPASMMSASGNALRLSPKNPRGLTLPVDHFFSSLAKEFGNRGIGVILSGTGSDGTRGSVAINDAGGFLLAQDPESSKFDGMPRSVIATGLVDAILPPEELGPRLLEHIHQLPHVKIRVPVLAAEIDQDGAHEEVMHLLQHSGGINFREYKPATVMRRMERRMQVRQTPDLLNYVRLLGTDRGELATLRRELLIPVTSFFRDPEAFEILADTAVKTIVAERADNQPLRVWAAGVATGEEAYSLAILFAEAFDRARRWPNFKLFATDVEPQNVETGGAGVFSEAITAEISPERLEKFFLRRGNHFVVKTEIRQSIIFARHNLLEDPPFTRMDLVSCRNLLIYFRSEAQERALRRLQYAMAPGGFLFLGPSETLANLQTDFTAVSSKHKIYRILRHVALPLDTAIASLSRSSVTGARPRPGIRTHGVSSDAAAIDAAQNLLLRSYAPTSLLLNQRHDLLHVFGDVTHYLRIGEGAATLDLAKLLPSSLVAIAKALLYKAARDRAPLRSDLLGLSLDAGRTERLHLVARPIDPPHGELNLLLSFETETIPDVAVEVDAAGGRRSATPSLTEMETLSLDRETAQRLETLERELAATRESLQATIEELETANEELQATNEELMASNEELQSSNEELQSVNEELYTVNAENQEKIEILNRLNADLDGMAKAASIATVFVDSQLRLTRFTPEATALFKIREGDLGRPIDDFANLLQYPEFLPELHRTIGSGEMLQHEIDAANGRHYLARVHPYAVRTGEARGAVATFVDITTLRDVERLQAVLDSLPEHVAVLDAKGVITMVNRAWRTFAEDNGNPMLQSSGLGTNYLEVCDMRQIVDEPTAGNAIGGIRQVLEGKTTAFSLEYPCHSPDEQRWYVMHVAPIDHPGGGVIVSHINISKWSTGNHD</sequence>
<dbReference type="PANTHER" id="PTHR24422">
    <property type="entry name" value="CHEMOTAXIS PROTEIN METHYLTRANSFERASE"/>
    <property type="match status" value="1"/>
</dbReference>
<feature type="domain" description="CheR-type methyltransferase" evidence="5">
    <location>
        <begin position="239"/>
        <end position="500"/>
    </location>
</feature>
<feature type="active site" evidence="1">
    <location>
        <position position="160"/>
    </location>
</feature>
<keyword evidence="7" id="KW-1185">Reference proteome</keyword>
<dbReference type="InterPro" id="IPR013656">
    <property type="entry name" value="PAS_4"/>
</dbReference>
<dbReference type="GO" id="GO:0005737">
    <property type="term" value="C:cytoplasm"/>
    <property type="evidence" value="ECO:0007669"/>
    <property type="project" value="InterPro"/>
</dbReference>
<dbReference type="Pfam" id="PF01739">
    <property type="entry name" value="CheR"/>
    <property type="match status" value="1"/>
</dbReference>
<accession>I3YD09</accession>
<dbReference type="InterPro" id="IPR000780">
    <property type="entry name" value="CheR_MeTrfase"/>
</dbReference>
<dbReference type="SUPFAM" id="SSF53335">
    <property type="entry name" value="S-adenosyl-L-methionine-dependent methyltransferases"/>
    <property type="match status" value="1"/>
</dbReference>
<dbReference type="STRING" id="765911.Thivi_2988"/>
<dbReference type="HOGENOM" id="CLU_000892_0_1_6"/>
<keyword evidence="6" id="KW-0489">Methyltransferase</keyword>
<organism evidence="6 7">
    <name type="scientific">Thiocystis violascens (strain ATCC 17096 / DSM 198 / 6111)</name>
    <name type="common">Chromatium violascens</name>
    <dbReference type="NCBI Taxonomy" id="765911"/>
    <lineage>
        <taxon>Bacteria</taxon>
        <taxon>Pseudomonadati</taxon>
        <taxon>Pseudomonadota</taxon>
        <taxon>Gammaproteobacteria</taxon>
        <taxon>Chromatiales</taxon>
        <taxon>Chromatiaceae</taxon>
        <taxon>Thiocystis</taxon>
    </lineage>
</organism>
<dbReference type="InterPro" id="IPR035965">
    <property type="entry name" value="PAS-like_dom_sf"/>
</dbReference>
<dbReference type="Pfam" id="PF13596">
    <property type="entry name" value="PAS_10"/>
    <property type="match status" value="1"/>
</dbReference>
<dbReference type="InterPro" id="IPR022641">
    <property type="entry name" value="CheR_N"/>
</dbReference>
<dbReference type="Pfam" id="PF08448">
    <property type="entry name" value="PAS_4"/>
    <property type="match status" value="1"/>
</dbReference>
<feature type="region of interest" description="Disordered" evidence="3">
    <location>
        <begin position="1"/>
        <end position="25"/>
    </location>
</feature>
<dbReference type="eggNOG" id="COG2201">
    <property type="taxonomic scope" value="Bacteria"/>
</dbReference>
<feature type="active site" evidence="1">
    <location>
        <position position="69"/>
    </location>
</feature>
<keyword evidence="2" id="KW-0175">Coiled coil</keyword>
<dbReference type="SUPFAM" id="SSF47757">
    <property type="entry name" value="Chemotaxis receptor methyltransferase CheR, N-terminal domain"/>
    <property type="match status" value="1"/>
</dbReference>
<name>I3YD09_THIV6</name>
<dbReference type="PROSITE" id="PS50122">
    <property type="entry name" value="CHEB"/>
    <property type="match status" value="1"/>
</dbReference>
<evidence type="ECO:0000259" key="4">
    <source>
        <dbReference type="PROSITE" id="PS50122"/>
    </source>
</evidence>
<feature type="active site" evidence="1">
    <location>
        <position position="42"/>
    </location>
</feature>
<dbReference type="SUPFAM" id="SSF55785">
    <property type="entry name" value="PYP-like sensor domain (PAS domain)"/>
    <property type="match status" value="2"/>
</dbReference>
<dbReference type="InterPro" id="IPR050903">
    <property type="entry name" value="Bact_Chemotaxis_MeTrfase"/>
</dbReference>
<feature type="coiled-coil region" evidence="2">
    <location>
        <begin position="688"/>
        <end position="750"/>
    </location>
</feature>
<keyword evidence="1" id="KW-0378">Hydrolase</keyword>
<dbReference type="PANTHER" id="PTHR24422:SF27">
    <property type="entry name" value="PROTEIN-GLUTAMATE O-METHYLTRANSFERASE"/>
    <property type="match status" value="1"/>
</dbReference>
<keyword evidence="6" id="KW-0808">Transferase</keyword>
<dbReference type="GO" id="GO:0006935">
    <property type="term" value="P:chemotaxis"/>
    <property type="evidence" value="ECO:0007669"/>
    <property type="project" value="UniProtKB-UniRule"/>
</dbReference>
<dbReference type="Proteomes" id="UP000006062">
    <property type="component" value="Chromosome"/>
</dbReference>
<dbReference type="Pfam" id="PF01339">
    <property type="entry name" value="CheB_methylest"/>
    <property type="match status" value="1"/>
</dbReference>
<feature type="domain" description="CheB-type methylesterase" evidence="4">
    <location>
        <begin position="36"/>
        <end position="218"/>
    </location>
</feature>
<dbReference type="GO" id="GO:0008984">
    <property type="term" value="F:protein-glutamate methylesterase activity"/>
    <property type="evidence" value="ECO:0007669"/>
    <property type="project" value="InterPro"/>
</dbReference>
<dbReference type="InterPro" id="IPR022642">
    <property type="entry name" value="CheR_C"/>
</dbReference>
<dbReference type="PRINTS" id="PR00996">
    <property type="entry name" value="CHERMTFRASE"/>
</dbReference>
<dbReference type="PROSITE" id="PS50123">
    <property type="entry name" value="CHER"/>
    <property type="match status" value="1"/>
</dbReference>
<feature type="compositionally biased region" description="Polar residues" evidence="3">
    <location>
        <begin position="9"/>
        <end position="25"/>
    </location>
</feature>
<proteinExistence type="predicted"/>